<reference evidence="5" key="2">
    <citation type="journal article" date="2017" name="Plant J.">
        <title>Araport11: a complete reannotation of the Arabidopsis thaliana reference genome.</title>
        <authorList>
            <person name="Cheng C.Y."/>
            <person name="Krishnakumar V."/>
            <person name="Chan A.P."/>
            <person name="Thibaud-Nissen F."/>
            <person name="Schobel S."/>
            <person name="Town C.D."/>
        </authorList>
    </citation>
    <scope>GENOME REANNOTATION</scope>
    <source>
        <strain evidence="5">cv. Columbia</strain>
    </source>
</reference>
<dbReference type="Gene3D" id="1.20.1280.50">
    <property type="match status" value="1"/>
</dbReference>
<dbReference type="SMART" id="SM00579">
    <property type="entry name" value="FBD"/>
    <property type="match status" value="1"/>
</dbReference>
<sequence length="474" mass="54723">MVSICKPWIIILKHSVFALLFVMQITCLECFSQKRNQMSNRGDRISSLPDELLCQILSNLPTKNAVTTSILSTRWRSIWLSTPVLDIDIDAFDDATTFVSFASRFLEFSKDSCLHKFKLSVERDDVDMCTIMPWIQDAVNRRIQHLEVDCRFSFHFEAVYLTLYLSETLVSLRLHFVTLHRYEFVSLPNLKVMHLEENIYYCLETLENFISSCPVLEDLTVVRIVDIITEKILRVRSRSLNSLKLVLDSSNGWFIDDIDEWKVIIDAPRLAYLSLKDDQSASFVISNLGSSAKADIKVSFNVNDIWDLPVTFERSNVGKLLTGLSSIRDLTISGTTLMIICHYLKHEPMPQFCNMVRLNARFYDCDLEMLPCVLESCPNLKSLVLGLLSSAETEQQSRVSSVPPCFLSSLEFVEIRSRLCRKRYVMKVARYFAKNSVMLKKFVYVGRVSIQEEDLLALLWRYSICEIEVRGLRR</sequence>
<dbReference type="SUPFAM" id="SSF81383">
    <property type="entry name" value="F-box domain"/>
    <property type="match status" value="1"/>
</dbReference>
<dbReference type="GeneID" id="832335"/>
<dbReference type="ExpressionAtlas" id="A0A1P8BHE0">
    <property type="expression patterns" value="baseline and differential"/>
</dbReference>
<feature type="domain" description="F-box" evidence="2">
    <location>
        <begin position="42"/>
        <end position="78"/>
    </location>
</feature>
<dbReference type="PROSITE" id="PS50181">
    <property type="entry name" value="FBOX"/>
    <property type="match status" value="1"/>
</dbReference>
<dbReference type="InterPro" id="IPR036047">
    <property type="entry name" value="F-box-like_dom_sf"/>
</dbReference>
<accession>A0A1P8BHE0</accession>
<evidence type="ECO:0000256" key="1">
    <source>
        <dbReference type="SAM" id="SignalP"/>
    </source>
</evidence>
<evidence type="ECO:0000313" key="5">
    <source>
        <dbReference type="Proteomes" id="UP000006548"/>
    </source>
</evidence>
<gene>
    <name evidence="4" type="primary">MDJ22.12</name>
    <name evidence="4" type="synonym">MDJ22_12</name>
    <name evidence="3 4" type="ordered locus">At5g22700</name>
</gene>
<dbReference type="AlphaFoldDB" id="A0A1P8BHE0"/>
<name>A0A1P8BHE0_ARATH</name>
<dbReference type="InterPro" id="IPR001810">
    <property type="entry name" value="F-box_dom"/>
</dbReference>
<protein>
    <submittedName>
        <fullName evidence="4">LOW protein: F-box/FBD/LRR-like protein</fullName>
    </submittedName>
</protein>
<keyword evidence="5" id="KW-1185">Reference proteome</keyword>
<feature type="signal peptide" evidence="1">
    <location>
        <begin position="1"/>
        <end position="18"/>
    </location>
</feature>
<dbReference type="InterPro" id="IPR053781">
    <property type="entry name" value="F-box_AtFBL13-like"/>
</dbReference>
<dbReference type="RefSeq" id="NP_001332575.1">
    <property type="nucleotide sequence ID" value="NM_001343754.1"/>
</dbReference>
<dbReference type="InterPro" id="IPR006566">
    <property type="entry name" value="FBD"/>
</dbReference>
<dbReference type="Gene3D" id="3.80.10.10">
    <property type="entry name" value="Ribonuclease Inhibitor"/>
    <property type="match status" value="1"/>
</dbReference>
<dbReference type="InterPro" id="IPR055411">
    <property type="entry name" value="LRR_FXL15/At3g58940/PEG3-like"/>
</dbReference>
<dbReference type="SMART" id="SM00256">
    <property type="entry name" value="FBOX"/>
    <property type="match status" value="1"/>
</dbReference>
<dbReference type="Pfam" id="PF24758">
    <property type="entry name" value="LRR_At5g56370"/>
    <property type="match status" value="1"/>
</dbReference>
<dbReference type="InterPro" id="IPR050232">
    <property type="entry name" value="FBL13/AtMIF1-like"/>
</dbReference>
<organism evidence="4 5">
    <name type="scientific">Arabidopsis thaliana</name>
    <name type="common">Mouse-ear cress</name>
    <dbReference type="NCBI Taxonomy" id="3702"/>
    <lineage>
        <taxon>Eukaryota</taxon>
        <taxon>Viridiplantae</taxon>
        <taxon>Streptophyta</taxon>
        <taxon>Embryophyta</taxon>
        <taxon>Tracheophyta</taxon>
        <taxon>Spermatophyta</taxon>
        <taxon>Magnoliopsida</taxon>
        <taxon>eudicotyledons</taxon>
        <taxon>Gunneridae</taxon>
        <taxon>Pentapetalae</taxon>
        <taxon>rosids</taxon>
        <taxon>malvids</taxon>
        <taxon>Brassicales</taxon>
        <taxon>Brassicaceae</taxon>
        <taxon>Camelineae</taxon>
        <taxon>Arabidopsis</taxon>
    </lineage>
</organism>
<reference evidence="4 5" key="1">
    <citation type="journal article" date="2000" name="Nature">
        <title>Sequence and analysis of chromosome 5 of the plant Arabidopsis thaliana.</title>
        <authorList>
            <consortium name="Kazusa DNA Research Institute"/>
            <consortium name="Cold Spring Harbor and Washington University in St Louis Sequencing Consortium"/>
            <consortium name="European Union Arabidopsis Genome Sequencing Consortium"/>
            <person name="Tabata S."/>
            <person name="Kaneko T."/>
            <person name="Nakamura Y."/>
            <person name="Kotani H."/>
            <person name="Kato T."/>
            <person name="Asamizu E."/>
            <person name="Miyajima N."/>
            <person name="Sasamoto S."/>
            <person name="Kimura T."/>
            <person name="Hosouchi T."/>
            <person name="Kawashima K."/>
            <person name="Kohara M."/>
            <person name="Matsumoto M."/>
            <person name="Matsuno A."/>
            <person name="Muraki A."/>
            <person name="Nakayama S."/>
            <person name="Nakazaki N."/>
            <person name="Naruo K."/>
            <person name="Okumura S."/>
            <person name="Shinpo S."/>
            <person name="Takeuchi C."/>
            <person name="Wada T."/>
            <person name="Watanabe A."/>
            <person name="Yamada M."/>
            <person name="Yasuda M."/>
            <person name="Sato S."/>
            <person name="de la Bastide M."/>
            <person name="Huang E."/>
            <person name="Spiegel L."/>
            <person name="Gnoj L."/>
            <person name="O'Shaughnessy A."/>
            <person name="Preston R."/>
            <person name="Habermann K."/>
            <person name="Murray J."/>
            <person name="Johnson D."/>
            <person name="Rohlfing T."/>
            <person name="Nelson J."/>
            <person name="Stoneking T."/>
            <person name="Pepin K."/>
            <person name="Spieth J."/>
            <person name="Sekhon M."/>
            <person name="Armstrong J."/>
            <person name="Becker M."/>
            <person name="Belter E."/>
            <person name="Cordum H."/>
            <person name="Cordes M."/>
            <person name="Courtney L."/>
            <person name="Courtney W."/>
            <person name="Dante M."/>
            <person name="Du H."/>
            <person name="Edwards J."/>
            <person name="Fryman J."/>
            <person name="Haakensen B."/>
            <person name="Lamar E."/>
            <person name="Latreille P."/>
            <person name="Leonard S."/>
            <person name="Meyer R."/>
            <person name="Mulvaney E."/>
            <person name="Ozersky P."/>
            <person name="Riley A."/>
            <person name="Strowmatt C."/>
            <person name="Wagner-McPherson C."/>
            <person name="Wollam A."/>
            <person name="Yoakum M."/>
            <person name="Bell M."/>
            <person name="Dedhia N."/>
            <person name="Parnell L."/>
            <person name="Shah R."/>
            <person name="Rodriguez M."/>
            <person name="See L.H."/>
            <person name="Vil D."/>
            <person name="Baker J."/>
            <person name="Kirchoff K."/>
            <person name="Toth K."/>
            <person name="King L."/>
            <person name="Bahret A."/>
            <person name="Miller B."/>
            <person name="Marra M."/>
            <person name="Martienssen R."/>
            <person name="McCombie W.R."/>
            <person name="Wilson R.K."/>
            <person name="Murphy G."/>
            <person name="Bancroft I."/>
            <person name="Volckaert G."/>
            <person name="Wambutt R."/>
            <person name="Dusterhoft A."/>
            <person name="Stiekema W."/>
            <person name="Pohl T."/>
            <person name="Entian K.D."/>
            <person name="Terryn N."/>
            <person name="Hartley N."/>
            <person name="Bent E."/>
            <person name="Johnson S."/>
            <person name="Langham S.A."/>
            <person name="McCullagh B."/>
            <person name="Robben J."/>
            <person name="Grymonprez B."/>
            <person name="Zimmermann W."/>
            <person name="Ramsperger U."/>
            <person name="Wedler H."/>
            <person name="Balke K."/>
            <person name="Wedler E."/>
            <person name="Peters S."/>
            <person name="van Staveren M."/>
            <person name="Dirkse W."/>
            <person name="Mooijman P."/>
            <person name="Lankhorst R.K."/>
            <person name="Weitzenegger T."/>
            <person name="Bothe G."/>
            <person name="Rose M."/>
            <person name="Hauf J."/>
            <person name="Berneiser S."/>
            <person name="Hempel S."/>
            <person name="Feldpausch M."/>
            <person name="Lamberth S."/>
            <person name="Villarroel R."/>
            <person name="Gielen J."/>
            <person name="Ardiles W."/>
            <person name="Bents O."/>
            <person name="Lemcke K."/>
            <person name="Kolesov G."/>
            <person name="Mayer K."/>
            <person name="Rudd S."/>
            <person name="Schoof H."/>
            <person name="Schueller C."/>
            <person name="Zaccaria P."/>
            <person name="Mewes H.W."/>
            <person name="Bevan M."/>
            <person name="Fransz P."/>
        </authorList>
    </citation>
    <scope>NUCLEOTIDE SEQUENCE [LARGE SCALE GENOMIC DNA]</scope>
    <source>
        <strain evidence="5">cv. Columbia</strain>
    </source>
</reference>
<dbReference type="Pfam" id="PF08387">
    <property type="entry name" value="FBD"/>
    <property type="match status" value="1"/>
</dbReference>
<dbReference type="CDD" id="cd22160">
    <property type="entry name" value="F-box_AtFBL13-like"/>
    <property type="match status" value="1"/>
</dbReference>
<evidence type="ECO:0000313" key="3">
    <source>
        <dbReference type="Araport" id="AT5G22700"/>
    </source>
</evidence>
<proteinExistence type="predicted"/>
<dbReference type="TAIR" id="AT5G22700"/>
<dbReference type="PANTHER" id="PTHR31900">
    <property type="entry name" value="F-BOX/RNI SUPERFAMILY PROTEIN-RELATED"/>
    <property type="match status" value="1"/>
</dbReference>
<dbReference type="Pfam" id="PF00646">
    <property type="entry name" value="F-box"/>
    <property type="match status" value="1"/>
</dbReference>
<dbReference type="Araport" id="AT5G22700"/>
<keyword evidence="1" id="KW-0732">Signal</keyword>
<dbReference type="EMBL" id="CP002688">
    <property type="protein sequence ID" value="ANM71014.1"/>
    <property type="molecule type" value="Genomic_DNA"/>
</dbReference>
<dbReference type="SUPFAM" id="SSF52058">
    <property type="entry name" value="L domain-like"/>
    <property type="match status" value="1"/>
</dbReference>
<dbReference type="InterPro" id="IPR032675">
    <property type="entry name" value="LRR_dom_sf"/>
</dbReference>
<evidence type="ECO:0000259" key="2">
    <source>
        <dbReference type="PROSITE" id="PS50181"/>
    </source>
</evidence>
<feature type="chain" id="PRO_5010264387" evidence="1">
    <location>
        <begin position="19"/>
        <end position="474"/>
    </location>
</feature>
<dbReference type="Proteomes" id="UP000006548">
    <property type="component" value="Chromosome 5"/>
</dbReference>
<dbReference type="PANTHER" id="PTHR31900:SF25">
    <property type="entry name" value="FBD DOMAIN-CONTAINING PROTEIN"/>
    <property type="match status" value="1"/>
</dbReference>
<evidence type="ECO:0000313" key="4">
    <source>
        <dbReference type="EMBL" id="ANM71014.1"/>
    </source>
</evidence>